<dbReference type="InterPro" id="IPR036249">
    <property type="entry name" value="Thioredoxin-like_sf"/>
</dbReference>
<feature type="domain" description="Thioredoxin" evidence="6">
    <location>
        <begin position="25"/>
        <end position="205"/>
    </location>
</feature>
<evidence type="ECO:0000256" key="5">
    <source>
        <dbReference type="SAM" id="SignalP"/>
    </source>
</evidence>
<dbReference type="Gene3D" id="3.40.30.10">
    <property type="entry name" value="Glutaredoxin"/>
    <property type="match status" value="1"/>
</dbReference>
<name>K8PRM2_9BRAD</name>
<sequence length="211" mass="23005">MKKSFIAFVVASTFSLGALINFVPGARGETADAFKESVLRDPDIPSIGNPQGDITIVEYFDYQCPYCKKVAPELLKISKEDGKLRIVMKDWPIFGGASQYAAKMALAAKYQNKYHEAHAALIGASTRLNEEVVQKLLGEAGVDVDRAKRDMETYKPAIEALLARNNEQAEAFGFQGTPAFIIGTFRVPGVLDAAGFKRAIADARTAAQKKK</sequence>
<feature type="signal peptide" evidence="5">
    <location>
        <begin position="1"/>
        <end position="18"/>
    </location>
</feature>
<evidence type="ECO:0000256" key="1">
    <source>
        <dbReference type="ARBA" id="ARBA00022729"/>
    </source>
</evidence>
<keyword evidence="8" id="KW-1185">Reference proteome</keyword>
<dbReference type="PROSITE" id="PS51352">
    <property type="entry name" value="THIOREDOXIN_2"/>
    <property type="match status" value="1"/>
</dbReference>
<dbReference type="SUPFAM" id="SSF52833">
    <property type="entry name" value="Thioredoxin-like"/>
    <property type="match status" value="1"/>
</dbReference>
<evidence type="ECO:0000313" key="8">
    <source>
        <dbReference type="Proteomes" id="UP000001096"/>
    </source>
</evidence>
<dbReference type="CDD" id="cd03023">
    <property type="entry name" value="DsbA_Com1_like"/>
    <property type="match status" value="1"/>
</dbReference>
<protein>
    <recommendedName>
        <fullName evidence="6">Thioredoxin domain-containing protein</fullName>
    </recommendedName>
</protein>
<feature type="chain" id="PRO_5003922177" description="Thioredoxin domain-containing protein" evidence="5">
    <location>
        <begin position="19"/>
        <end position="211"/>
    </location>
</feature>
<dbReference type="InterPro" id="IPR001853">
    <property type="entry name" value="DSBA-like_thioredoxin_dom"/>
</dbReference>
<dbReference type="eggNOG" id="COG1651">
    <property type="taxonomic scope" value="Bacteria"/>
</dbReference>
<evidence type="ECO:0000313" key="7">
    <source>
        <dbReference type="EMBL" id="EKS42170.1"/>
    </source>
</evidence>
<dbReference type="Pfam" id="PF01323">
    <property type="entry name" value="DSBA"/>
    <property type="match status" value="1"/>
</dbReference>
<dbReference type="GO" id="GO:0016491">
    <property type="term" value="F:oxidoreductase activity"/>
    <property type="evidence" value="ECO:0007669"/>
    <property type="project" value="UniProtKB-KW"/>
</dbReference>
<evidence type="ECO:0000259" key="6">
    <source>
        <dbReference type="PROSITE" id="PS51352"/>
    </source>
</evidence>
<keyword evidence="3" id="KW-1015">Disulfide bond</keyword>
<evidence type="ECO:0000256" key="2">
    <source>
        <dbReference type="ARBA" id="ARBA00023002"/>
    </source>
</evidence>
<dbReference type="InterPro" id="IPR013766">
    <property type="entry name" value="Thioredoxin_domain"/>
</dbReference>
<evidence type="ECO:0000256" key="4">
    <source>
        <dbReference type="ARBA" id="ARBA00023284"/>
    </source>
</evidence>
<dbReference type="Proteomes" id="UP000001096">
    <property type="component" value="Unassembled WGS sequence"/>
</dbReference>
<dbReference type="PANTHER" id="PTHR13887:SF14">
    <property type="entry name" value="DISULFIDE BOND FORMATION PROTEIN D"/>
    <property type="match status" value="1"/>
</dbReference>
<reference evidence="7 8" key="1">
    <citation type="submission" date="2012-04" db="EMBL/GenBank/DDBJ databases">
        <title>The Genome Sequence of Afipia broomeae ATCC 49717.</title>
        <authorList>
            <consortium name="The Broad Institute Genome Sequencing Platform"/>
            <person name="Earl A."/>
            <person name="Ward D."/>
            <person name="Feldgarden M."/>
            <person name="Gevers D."/>
            <person name="Huys G."/>
            <person name="Walker B."/>
            <person name="Young S.K."/>
            <person name="Zeng Q."/>
            <person name="Gargeya S."/>
            <person name="Fitzgerald M."/>
            <person name="Haas B."/>
            <person name="Abouelleil A."/>
            <person name="Alvarado L."/>
            <person name="Arachchi H.M."/>
            <person name="Berlin A."/>
            <person name="Chapman S.B."/>
            <person name="Goldberg J."/>
            <person name="Griggs A."/>
            <person name="Gujja S."/>
            <person name="Hansen M."/>
            <person name="Howarth C."/>
            <person name="Imamovic A."/>
            <person name="Larimer J."/>
            <person name="McCowen C."/>
            <person name="Montmayeur A."/>
            <person name="Murphy C."/>
            <person name="Neiman D."/>
            <person name="Pearson M."/>
            <person name="Priest M."/>
            <person name="Roberts A."/>
            <person name="Saif S."/>
            <person name="Shea T."/>
            <person name="Sisk P."/>
            <person name="Sykes S."/>
            <person name="Wortman J."/>
            <person name="Nusbaum C."/>
            <person name="Birren B."/>
        </authorList>
    </citation>
    <scope>NUCLEOTIDE SEQUENCE [LARGE SCALE GENOMIC DNA]</scope>
    <source>
        <strain evidence="7 8">ATCC 49717</strain>
    </source>
</reference>
<dbReference type="RefSeq" id="WP_006019984.1">
    <property type="nucleotide sequence ID" value="NZ_KB375282.1"/>
</dbReference>
<comment type="caution">
    <text evidence="7">The sequence shown here is derived from an EMBL/GenBank/DDBJ whole genome shotgun (WGS) entry which is preliminary data.</text>
</comment>
<keyword evidence="1 5" id="KW-0732">Signal</keyword>
<organism evidence="7 8">
    <name type="scientific">Afipia broomeae ATCC 49717</name>
    <dbReference type="NCBI Taxonomy" id="883078"/>
    <lineage>
        <taxon>Bacteria</taxon>
        <taxon>Pseudomonadati</taxon>
        <taxon>Pseudomonadota</taxon>
        <taxon>Alphaproteobacteria</taxon>
        <taxon>Hyphomicrobiales</taxon>
        <taxon>Nitrobacteraceae</taxon>
        <taxon>Afipia</taxon>
    </lineage>
</organism>
<accession>K8PRM2</accession>
<dbReference type="PATRIC" id="fig|883078.3.peg.1296"/>
<dbReference type="HOGENOM" id="CLU_000288_47_4_5"/>
<keyword evidence="4" id="KW-0676">Redox-active center</keyword>
<evidence type="ECO:0000256" key="3">
    <source>
        <dbReference type="ARBA" id="ARBA00023157"/>
    </source>
</evidence>
<keyword evidence="2" id="KW-0560">Oxidoreductase</keyword>
<dbReference type="AlphaFoldDB" id="K8PRM2"/>
<dbReference type="EMBL" id="AGWX01000001">
    <property type="protein sequence ID" value="EKS42170.1"/>
    <property type="molecule type" value="Genomic_DNA"/>
</dbReference>
<dbReference type="PANTHER" id="PTHR13887">
    <property type="entry name" value="GLUTATHIONE S-TRANSFERASE KAPPA"/>
    <property type="match status" value="1"/>
</dbReference>
<proteinExistence type="predicted"/>
<gene>
    <name evidence="7" type="ORF">HMPREF9695_01262</name>
</gene>